<feature type="coiled-coil region" evidence="1">
    <location>
        <begin position="205"/>
        <end position="239"/>
    </location>
</feature>
<keyword evidence="4" id="KW-1185">Reference proteome</keyword>
<dbReference type="PANTHER" id="PTHR13715">
    <property type="entry name" value="RYANODINE RECEPTOR AND IP3 RECEPTOR"/>
    <property type="match status" value="1"/>
</dbReference>
<dbReference type="EMBL" id="LN724641">
    <property type="protein sequence ID" value="CEP10659.1"/>
    <property type="molecule type" value="Genomic_DNA"/>
</dbReference>
<evidence type="ECO:0000256" key="1">
    <source>
        <dbReference type="SAM" id="Coils"/>
    </source>
</evidence>
<feature type="transmembrane region" description="Helical" evidence="2">
    <location>
        <begin position="75"/>
        <end position="94"/>
    </location>
</feature>
<keyword evidence="1" id="KW-0175">Coiled coil</keyword>
<dbReference type="PANTHER" id="PTHR13715:SF99">
    <property type="entry name" value="INOSITOL 1,4,5-TRISPHOSPHATE RECEPTOR-LIKE PROTEIN A"/>
    <property type="match status" value="1"/>
</dbReference>
<feature type="transmembrane region" description="Helical" evidence="2">
    <location>
        <begin position="20"/>
        <end position="48"/>
    </location>
</feature>
<protein>
    <submittedName>
        <fullName evidence="3">Uncharacterized protein</fullName>
    </submittedName>
</protein>
<evidence type="ECO:0000256" key="2">
    <source>
        <dbReference type="SAM" id="Phobius"/>
    </source>
</evidence>
<dbReference type="AlphaFoldDB" id="A0A0B7N6H0"/>
<keyword evidence="2" id="KW-0472">Membrane</keyword>
<keyword evidence="2" id="KW-0812">Transmembrane</keyword>
<accession>A0A0B7N6H0</accession>
<organism evidence="3 4">
    <name type="scientific">Parasitella parasitica</name>
    <dbReference type="NCBI Taxonomy" id="35722"/>
    <lineage>
        <taxon>Eukaryota</taxon>
        <taxon>Fungi</taxon>
        <taxon>Fungi incertae sedis</taxon>
        <taxon>Mucoromycota</taxon>
        <taxon>Mucoromycotina</taxon>
        <taxon>Mucoromycetes</taxon>
        <taxon>Mucorales</taxon>
        <taxon>Mucorineae</taxon>
        <taxon>Mucoraceae</taxon>
        <taxon>Parasitella</taxon>
    </lineage>
</organism>
<evidence type="ECO:0000313" key="3">
    <source>
        <dbReference type="EMBL" id="CEP10659.1"/>
    </source>
</evidence>
<reference evidence="3 4" key="1">
    <citation type="submission" date="2014-09" db="EMBL/GenBank/DDBJ databases">
        <authorList>
            <person name="Ellenberger Sabrina"/>
        </authorList>
    </citation>
    <scope>NUCLEOTIDE SEQUENCE [LARGE SCALE GENOMIC DNA]</scope>
    <source>
        <strain evidence="3 4">CBS 412.66</strain>
    </source>
</reference>
<dbReference type="InterPro" id="IPR015925">
    <property type="entry name" value="Ryanodine_IP3_receptor"/>
</dbReference>
<keyword evidence="2" id="KW-1133">Transmembrane helix</keyword>
<dbReference type="Proteomes" id="UP000054107">
    <property type="component" value="Unassembled WGS sequence"/>
</dbReference>
<name>A0A0B7N6H0_9FUNG</name>
<proteinExistence type="predicted"/>
<evidence type="ECO:0000313" key="4">
    <source>
        <dbReference type="Proteomes" id="UP000054107"/>
    </source>
</evidence>
<gene>
    <name evidence="3" type="primary">PARPA_04387.1 scaffold 12902</name>
</gene>
<dbReference type="GO" id="GO:0006816">
    <property type="term" value="P:calcium ion transport"/>
    <property type="evidence" value="ECO:0007669"/>
    <property type="project" value="InterPro"/>
</dbReference>
<feature type="transmembrane region" description="Helical" evidence="2">
    <location>
        <begin position="148"/>
        <end position="165"/>
    </location>
</feature>
<sequence length="253" mass="29498">MYPDLLDMSTNDVLEQQKPYIDVIMCWCLFGLVHLALWLLLIAEFYFFQLPVLINRRYGPRVCTLLWATLPEFKFLKHALVVIFSAIGLVYPGFHSVHLLDFVFRDSILQGVISSITLNVDSIPRTLDSFVVFLQLNFNATQRRGLKTLFKMITIFGNICFSWYISKTKNTTEYMGPESYVAGCLKNADYRFFPINKASDLSTHEQDDSERLERLEEMNQLLLEKLTRLEEHIEKLTDQQSRSRPNSFMLSPM</sequence>
<dbReference type="OrthoDB" id="300855at2759"/>
<dbReference type="STRING" id="35722.A0A0B7N6H0"/>